<dbReference type="Proteomes" id="UP000823399">
    <property type="component" value="Unassembled WGS sequence"/>
</dbReference>
<evidence type="ECO:0000313" key="3">
    <source>
        <dbReference type="Proteomes" id="UP000823399"/>
    </source>
</evidence>
<protein>
    <submittedName>
        <fullName evidence="2">Uncharacterized protein</fullName>
    </submittedName>
</protein>
<reference evidence="2" key="1">
    <citation type="journal article" date="2020" name="New Phytol.">
        <title>Comparative genomics reveals dynamic genome evolution in host specialist ectomycorrhizal fungi.</title>
        <authorList>
            <person name="Lofgren L.A."/>
            <person name="Nguyen N.H."/>
            <person name="Vilgalys R."/>
            <person name="Ruytinx J."/>
            <person name="Liao H.L."/>
            <person name="Branco S."/>
            <person name="Kuo A."/>
            <person name="LaButti K."/>
            <person name="Lipzen A."/>
            <person name="Andreopoulos W."/>
            <person name="Pangilinan J."/>
            <person name="Riley R."/>
            <person name="Hundley H."/>
            <person name="Na H."/>
            <person name="Barry K."/>
            <person name="Grigoriev I.V."/>
            <person name="Stajich J.E."/>
            <person name="Kennedy P.G."/>
        </authorList>
    </citation>
    <scope>NUCLEOTIDE SEQUENCE</scope>
    <source>
        <strain evidence="2">FC423</strain>
    </source>
</reference>
<evidence type="ECO:0000256" key="1">
    <source>
        <dbReference type="SAM" id="MobiDB-lite"/>
    </source>
</evidence>
<organism evidence="2 3">
    <name type="scientific">Suillus discolor</name>
    <dbReference type="NCBI Taxonomy" id="1912936"/>
    <lineage>
        <taxon>Eukaryota</taxon>
        <taxon>Fungi</taxon>
        <taxon>Dikarya</taxon>
        <taxon>Basidiomycota</taxon>
        <taxon>Agaricomycotina</taxon>
        <taxon>Agaricomycetes</taxon>
        <taxon>Agaricomycetidae</taxon>
        <taxon>Boletales</taxon>
        <taxon>Suillineae</taxon>
        <taxon>Suillaceae</taxon>
        <taxon>Suillus</taxon>
    </lineage>
</organism>
<comment type="caution">
    <text evidence="2">The sequence shown here is derived from an EMBL/GenBank/DDBJ whole genome shotgun (WGS) entry which is preliminary data.</text>
</comment>
<name>A0A9P7JNY6_9AGAM</name>
<dbReference type="AlphaFoldDB" id="A0A9P7JNY6"/>
<dbReference type="OrthoDB" id="2685925at2759"/>
<dbReference type="RefSeq" id="XP_041287427.1">
    <property type="nucleotide sequence ID" value="XM_041442234.1"/>
</dbReference>
<keyword evidence="3" id="KW-1185">Reference proteome</keyword>
<sequence>MRGRRCGQNRAQAAAIPTVAPITVAAAANATTLQNPHWQQLPLRYRTSDAAHAGPDEGEIFDLENISGDKEEPGNFPVPTAMVPAGSNPSPLQAVTSTVRTDPFATGNLKQTKGPTDMTHFYRIDTDTKGKTCIPC</sequence>
<evidence type="ECO:0000313" key="2">
    <source>
        <dbReference type="EMBL" id="KAG2094192.1"/>
    </source>
</evidence>
<proteinExistence type="predicted"/>
<dbReference type="EMBL" id="JABBWM010000080">
    <property type="protein sequence ID" value="KAG2094192.1"/>
    <property type="molecule type" value="Genomic_DNA"/>
</dbReference>
<dbReference type="GeneID" id="64704493"/>
<feature type="region of interest" description="Disordered" evidence="1">
    <location>
        <begin position="49"/>
        <end position="94"/>
    </location>
</feature>
<gene>
    <name evidence="2" type="ORF">F5147DRAFT_779043</name>
</gene>
<accession>A0A9P7JNY6</accession>